<evidence type="ECO:0000256" key="2">
    <source>
        <dbReference type="ARBA" id="ARBA00022692"/>
    </source>
</evidence>
<gene>
    <name evidence="9" type="ORF">BGW36DRAFT_310701</name>
</gene>
<feature type="transmembrane region" description="Helical" evidence="7">
    <location>
        <begin position="20"/>
        <end position="37"/>
    </location>
</feature>
<keyword evidence="10" id="KW-1185">Reference proteome</keyword>
<evidence type="ECO:0000256" key="4">
    <source>
        <dbReference type="ARBA" id="ARBA00023136"/>
    </source>
</evidence>
<dbReference type="GeneID" id="70242746"/>
<comment type="subcellular location">
    <subcellularLocation>
        <location evidence="1">Membrane</location>
        <topology evidence="1">Multi-pass membrane protein</topology>
    </subcellularLocation>
</comment>
<dbReference type="Proteomes" id="UP001201262">
    <property type="component" value="Unassembled WGS sequence"/>
</dbReference>
<evidence type="ECO:0000256" key="1">
    <source>
        <dbReference type="ARBA" id="ARBA00004141"/>
    </source>
</evidence>
<dbReference type="PANTHER" id="PTHR33048:SF155">
    <property type="entry name" value="INTEGRAL MEMBRANE PROTEIN"/>
    <property type="match status" value="1"/>
</dbReference>
<evidence type="ECO:0000256" key="7">
    <source>
        <dbReference type="SAM" id="Phobius"/>
    </source>
</evidence>
<feature type="compositionally biased region" description="Polar residues" evidence="6">
    <location>
        <begin position="287"/>
        <end position="306"/>
    </location>
</feature>
<evidence type="ECO:0000256" key="5">
    <source>
        <dbReference type="ARBA" id="ARBA00038359"/>
    </source>
</evidence>
<dbReference type="InterPro" id="IPR052337">
    <property type="entry name" value="SAT4-like"/>
</dbReference>
<dbReference type="EMBL" id="JAJTJA010000001">
    <property type="protein sequence ID" value="KAH8705206.1"/>
    <property type="molecule type" value="Genomic_DNA"/>
</dbReference>
<proteinExistence type="inferred from homology"/>
<comment type="similarity">
    <text evidence="5">Belongs to the SAT4 family.</text>
</comment>
<accession>A0AAD4Q610</accession>
<sequence length="383" mass="42281">MPAADGNSAYNAGPHLLRDVWAFAGVSILVMILRILAKIRIRKFGWDDILMICSLCLALVGSAILTIAVQDGYGQPATTVSDTSTVILYDYLGQTFGISGGVLGRISFIVLINGILGSRKGYRLILWTLVAAQVIVNILFILIIFLQCPGHASAIWSESDDSAKCWDLRVQTYYGYFEGSFNSATDLYLAAFSTYVFWNLNLKLRVKVGLISLLCLGIFAMAASIVKTVQLHVLASANSDPTKATINLERWLYIETYLVIITTSIPCIRSLIRRRRQGQSYGSSGRNNTNQSHELSSPYIGTSSSSFRTKTRMSALSGKSVFGGNGGMIMNRCDDFEEIGCEDELPSRRAYNRSNSRYDEESHDPGITRKVDFYISVGRVDSD</sequence>
<evidence type="ECO:0000259" key="8">
    <source>
        <dbReference type="Pfam" id="PF20684"/>
    </source>
</evidence>
<feature type="transmembrane region" description="Helical" evidence="7">
    <location>
        <begin position="251"/>
        <end position="272"/>
    </location>
</feature>
<protein>
    <recommendedName>
        <fullName evidence="8">Rhodopsin domain-containing protein</fullName>
    </recommendedName>
</protein>
<reference evidence="9" key="1">
    <citation type="submission" date="2021-12" db="EMBL/GenBank/DDBJ databases">
        <title>Convergent genome expansion in fungi linked to evolution of root-endophyte symbiosis.</title>
        <authorList>
            <consortium name="DOE Joint Genome Institute"/>
            <person name="Ke Y.-H."/>
            <person name="Bonito G."/>
            <person name="Liao H.-L."/>
            <person name="Looney B."/>
            <person name="Rojas-Flechas A."/>
            <person name="Nash J."/>
            <person name="Hameed K."/>
            <person name="Schadt C."/>
            <person name="Martin F."/>
            <person name="Crous P.W."/>
            <person name="Miettinen O."/>
            <person name="Magnuson J.K."/>
            <person name="Labbe J."/>
            <person name="Jacobson D."/>
            <person name="Doktycz M.J."/>
            <person name="Veneault-Fourrey C."/>
            <person name="Kuo A."/>
            <person name="Mondo S."/>
            <person name="Calhoun S."/>
            <person name="Riley R."/>
            <person name="Ohm R."/>
            <person name="LaButti K."/>
            <person name="Andreopoulos B."/>
            <person name="Pangilinan J."/>
            <person name="Nolan M."/>
            <person name="Tritt A."/>
            <person name="Clum A."/>
            <person name="Lipzen A."/>
            <person name="Daum C."/>
            <person name="Barry K."/>
            <person name="Grigoriev I.V."/>
            <person name="Vilgalys R."/>
        </authorList>
    </citation>
    <scope>NUCLEOTIDE SEQUENCE</scope>
    <source>
        <strain evidence="9">PMI_201</strain>
    </source>
</reference>
<name>A0AAD4Q610_9EURO</name>
<keyword evidence="4 7" id="KW-0472">Membrane</keyword>
<evidence type="ECO:0000313" key="9">
    <source>
        <dbReference type="EMBL" id="KAH8705206.1"/>
    </source>
</evidence>
<feature type="domain" description="Rhodopsin" evidence="8">
    <location>
        <begin position="33"/>
        <end position="274"/>
    </location>
</feature>
<feature type="transmembrane region" description="Helical" evidence="7">
    <location>
        <begin position="49"/>
        <end position="69"/>
    </location>
</feature>
<organism evidence="9 10">
    <name type="scientific">Talaromyces proteolyticus</name>
    <dbReference type="NCBI Taxonomy" id="1131652"/>
    <lineage>
        <taxon>Eukaryota</taxon>
        <taxon>Fungi</taxon>
        <taxon>Dikarya</taxon>
        <taxon>Ascomycota</taxon>
        <taxon>Pezizomycotina</taxon>
        <taxon>Eurotiomycetes</taxon>
        <taxon>Eurotiomycetidae</taxon>
        <taxon>Eurotiales</taxon>
        <taxon>Trichocomaceae</taxon>
        <taxon>Talaromyces</taxon>
        <taxon>Talaromyces sect. Bacilispori</taxon>
    </lineage>
</organism>
<feature type="transmembrane region" description="Helical" evidence="7">
    <location>
        <begin position="89"/>
        <end position="112"/>
    </location>
</feature>
<dbReference type="PANTHER" id="PTHR33048">
    <property type="entry name" value="PTH11-LIKE INTEGRAL MEMBRANE PROTEIN (AFU_ORTHOLOGUE AFUA_5G11245)"/>
    <property type="match status" value="1"/>
</dbReference>
<feature type="transmembrane region" description="Helical" evidence="7">
    <location>
        <begin position="124"/>
        <end position="146"/>
    </location>
</feature>
<dbReference type="RefSeq" id="XP_046077827.1">
    <property type="nucleotide sequence ID" value="XM_046212459.1"/>
</dbReference>
<keyword evidence="2 7" id="KW-0812">Transmembrane</keyword>
<feature type="transmembrane region" description="Helical" evidence="7">
    <location>
        <begin position="179"/>
        <end position="198"/>
    </location>
</feature>
<dbReference type="InterPro" id="IPR049326">
    <property type="entry name" value="Rhodopsin_dom_fungi"/>
</dbReference>
<comment type="caution">
    <text evidence="9">The sequence shown here is derived from an EMBL/GenBank/DDBJ whole genome shotgun (WGS) entry which is preliminary data.</text>
</comment>
<dbReference type="AlphaFoldDB" id="A0AAD4Q610"/>
<feature type="transmembrane region" description="Helical" evidence="7">
    <location>
        <begin position="210"/>
        <end position="231"/>
    </location>
</feature>
<evidence type="ECO:0000256" key="6">
    <source>
        <dbReference type="SAM" id="MobiDB-lite"/>
    </source>
</evidence>
<evidence type="ECO:0000313" key="10">
    <source>
        <dbReference type="Proteomes" id="UP001201262"/>
    </source>
</evidence>
<keyword evidence="3 7" id="KW-1133">Transmembrane helix</keyword>
<dbReference type="Pfam" id="PF20684">
    <property type="entry name" value="Fung_rhodopsin"/>
    <property type="match status" value="1"/>
</dbReference>
<evidence type="ECO:0000256" key="3">
    <source>
        <dbReference type="ARBA" id="ARBA00022989"/>
    </source>
</evidence>
<dbReference type="GO" id="GO:0016020">
    <property type="term" value="C:membrane"/>
    <property type="evidence" value="ECO:0007669"/>
    <property type="project" value="UniProtKB-SubCell"/>
</dbReference>
<feature type="region of interest" description="Disordered" evidence="6">
    <location>
        <begin position="279"/>
        <end position="306"/>
    </location>
</feature>